<evidence type="ECO:0000313" key="1">
    <source>
        <dbReference type="EMBL" id="TJZ54844.1"/>
    </source>
</evidence>
<sequence length="59" mass="6680">MKIYPNVRIDMEIEASFMTDEVNGMEVTTNGVEIEVPFMSEISPRRRGDVLLSSPSGRF</sequence>
<name>A0A4U0NX56_9SPHI</name>
<gene>
    <name evidence="1" type="ORF">FAZ15_15355</name>
</gene>
<dbReference type="RefSeq" id="WP_136902204.1">
    <property type="nucleotide sequence ID" value="NZ_SUME01000006.1"/>
</dbReference>
<keyword evidence="2" id="KW-1185">Reference proteome</keyword>
<dbReference type="AlphaFoldDB" id="A0A4U0NX56"/>
<evidence type="ECO:0000313" key="2">
    <source>
        <dbReference type="Proteomes" id="UP000306808"/>
    </source>
</evidence>
<dbReference type="Proteomes" id="UP000306808">
    <property type="component" value="Unassembled WGS sequence"/>
</dbReference>
<proteinExistence type="predicted"/>
<organism evidence="1 2">
    <name type="scientific">Sphingobacterium olei</name>
    <dbReference type="NCBI Taxonomy" id="2571155"/>
    <lineage>
        <taxon>Bacteria</taxon>
        <taxon>Pseudomonadati</taxon>
        <taxon>Bacteroidota</taxon>
        <taxon>Sphingobacteriia</taxon>
        <taxon>Sphingobacteriales</taxon>
        <taxon>Sphingobacteriaceae</taxon>
        <taxon>Sphingobacterium</taxon>
    </lineage>
</organism>
<comment type="caution">
    <text evidence="1">The sequence shown here is derived from an EMBL/GenBank/DDBJ whole genome shotgun (WGS) entry which is preliminary data.</text>
</comment>
<protein>
    <submittedName>
        <fullName evidence="1">Uncharacterized protein</fullName>
    </submittedName>
</protein>
<dbReference type="EMBL" id="SUME01000006">
    <property type="protein sequence ID" value="TJZ54844.1"/>
    <property type="molecule type" value="Genomic_DNA"/>
</dbReference>
<accession>A0A4U0NX56</accession>
<reference evidence="1 2" key="1">
    <citation type="submission" date="2019-04" db="EMBL/GenBank/DDBJ databases">
        <title>Sphingobacterium olei sp. nov., isolated from oil-contaminated soil.</title>
        <authorList>
            <person name="Liu B."/>
        </authorList>
    </citation>
    <scope>NUCLEOTIDE SEQUENCE [LARGE SCALE GENOMIC DNA]</scope>
    <source>
        <strain evidence="1 2">HAL-9</strain>
    </source>
</reference>